<name>A0A424WHB2_ALCXX</name>
<gene>
    <name evidence="2" type="ORF">DY367_05935</name>
</gene>
<dbReference type="EMBL" id="QVXO01000006">
    <property type="protein sequence ID" value="RPJ92664.1"/>
    <property type="molecule type" value="Genomic_DNA"/>
</dbReference>
<evidence type="ECO:0000313" key="2">
    <source>
        <dbReference type="EMBL" id="RPJ92664.1"/>
    </source>
</evidence>
<dbReference type="RefSeq" id="WP_118931940.1">
    <property type="nucleotide sequence ID" value="NZ_CP061008.1"/>
</dbReference>
<dbReference type="Proteomes" id="UP000285324">
    <property type="component" value="Unassembled WGS sequence"/>
</dbReference>
<protein>
    <submittedName>
        <fullName evidence="2">Uncharacterized protein</fullName>
    </submittedName>
</protein>
<organism evidence="2 3">
    <name type="scientific">Alcaligenes xylosoxydans xylosoxydans</name>
    <name type="common">Achromobacter xylosoxidans</name>
    <dbReference type="NCBI Taxonomy" id="85698"/>
    <lineage>
        <taxon>Bacteria</taxon>
        <taxon>Pseudomonadati</taxon>
        <taxon>Pseudomonadota</taxon>
        <taxon>Betaproteobacteria</taxon>
        <taxon>Burkholderiales</taxon>
        <taxon>Alcaligenaceae</taxon>
        <taxon>Achromobacter</taxon>
    </lineage>
</organism>
<dbReference type="OrthoDB" id="8656777at2"/>
<sequence>MEHARWDFELERPVEQQGSWSIAYVLVPPAAGAPQERIAVEERFASAQVAIDEATRLAQIHVADLNGDTASFEKPTDTEVPFGKNPRF</sequence>
<accession>A0A424WHB2</accession>
<evidence type="ECO:0000256" key="1">
    <source>
        <dbReference type="SAM" id="MobiDB-lite"/>
    </source>
</evidence>
<proteinExistence type="predicted"/>
<feature type="region of interest" description="Disordered" evidence="1">
    <location>
        <begin position="68"/>
        <end position="88"/>
    </location>
</feature>
<evidence type="ECO:0000313" key="3">
    <source>
        <dbReference type="Proteomes" id="UP000285324"/>
    </source>
</evidence>
<dbReference type="AlphaFoldDB" id="A0A424WHB2"/>
<comment type="caution">
    <text evidence="2">The sequence shown here is derived from an EMBL/GenBank/DDBJ whole genome shotgun (WGS) entry which is preliminary data.</text>
</comment>
<reference evidence="2 3" key="1">
    <citation type="submission" date="2018-08" db="EMBL/GenBank/DDBJ databases">
        <title>Achromobacter xylosoxidans Genome sequencing and assembly.</title>
        <authorList>
            <person name="Wang R."/>
            <person name="Rensing C."/>
            <person name="Li Y."/>
        </authorList>
    </citation>
    <scope>NUCLEOTIDE SEQUENCE [LARGE SCALE GENOMIC DNA]</scope>
    <source>
        <strain evidence="2 3">GD003A</strain>
    </source>
</reference>